<dbReference type="SMART" id="SM00233">
    <property type="entry name" value="PH"/>
    <property type="match status" value="1"/>
</dbReference>
<feature type="domain" description="PH" evidence="6">
    <location>
        <begin position="234"/>
        <end position="346"/>
    </location>
</feature>
<evidence type="ECO:0008006" key="11">
    <source>
        <dbReference type="Google" id="ProtNLM"/>
    </source>
</evidence>
<dbReference type="PROSITE" id="PS50238">
    <property type="entry name" value="RHOGAP"/>
    <property type="match status" value="1"/>
</dbReference>
<dbReference type="Gene3D" id="1.10.555.10">
    <property type="entry name" value="Rho GTPase activation protein"/>
    <property type="match status" value="1"/>
</dbReference>
<evidence type="ECO:0000256" key="3">
    <source>
        <dbReference type="PROSITE-ProRule" id="PRU00192"/>
    </source>
</evidence>
<dbReference type="EMBL" id="MCGN01000008">
    <property type="protein sequence ID" value="ORY93794.1"/>
    <property type="molecule type" value="Genomic_DNA"/>
</dbReference>
<dbReference type="PANTHER" id="PTHR23176">
    <property type="entry name" value="RHO/RAC/CDC GTPASE-ACTIVATING PROTEIN"/>
    <property type="match status" value="1"/>
</dbReference>
<dbReference type="PROSITE" id="PS50003">
    <property type="entry name" value="PH_DOMAIN"/>
    <property type="match status" value="1"/>
</dbReference>
<dbReference type="Pfam" id="PF00397">
    <property type="entry name" value="WW"/>
    <property type="match status" value="1"/>
</dbReference>
<dbReference type="SMART" id="SM00326">
    <property type="entry name" value="SH3"/>
    <property type="match status" value="1"/>
</dbReference>
<dbReference type="GO" id="GO:0007165">
    <property type="term" value="P:signal transduction"/>
    <property type="evidence" value="ECO:0007669"/>
    <property type="project" value="InterPro"/>
</dbReference>
<keyword evidence="2" id="KW-0343">GTPase activation</keyword>
<dbReference type="Gene3D" id="2.20.70.10">
    <property type="match status" value="1"/>
</dbReference>
<dbReference type="STRING" id="13706.A0A1X2H5Q9"/>
<dbReference type="PRINTS" id="PR01887">
    <property type="entry name" value="SPECTRNALPHA"/>
</dbReference>
<dbReference type="InterPro" id="IPR036020">
    <property type="entry name" value="WW_dom_sf"/>
</dbReference>
<evidence type="ECO:0000256" key="4">
    <source>
        <dbReference type="SAM" id="MobiDB-lite"/>
    </source>
</evidence>
<reference evidence="9 10" key="1">
    <citation type="submission" date="2016-07" db="EMBL/GenBank/DDBJ databases">
        <title>Pervasive Adenine N6-methylation of Active Genes in Fungi.</title>
        <authorList>
            <consortium name="DOE Joint Genome Institute"/>
            <person name="Mondo S.J."/>
            <person name="Dannebaum R.O."/>
            <person name="Kuo R.C."/>
            <person name="Labutti K."/>
            <person name="Haridas S."/>
            <person name="Kuo A."/>
            <person name="Salamov A."/>
            <person name="Ahrendt S.R."/>
            <person name="Lipzen A."/>
            <person name="Sullivan W."/>
            <person name="Andreopoulos W.B."/>
            <person name="Clum A."/>
            <person name="Lindquist E."/>
            <person name="Daum C."/>
            <person name="Ramamoorthy G.K."/>
            <person name="Gryganskyi A."/>
            <person name="Culley D."/>
            <person name="Magnuson J.K."/>
            <person name="James T.Y."/>
            <person name="O'Malley M.A."/>
            <person name="Stajich J.E."/>
            <person name="Spatafora J.W."/>
            <person name="Visel A."/>
            <person name="Grigoriev I.V."/>
        </authorList>
    </citation>
    <scope>NUCLEOTIDE SEQUENCE [LARGE SCALE GENOMIC DNA]</scope>
    <source>
        <strain evidence="9 10">NRRL 2496</strain>
    </source>
</reference>
<dbReference type="InterPro" id="IPR001849">
    <property type="entry name" value="PH_domain"/>
</dbReference>
<dbReference type="SMART" id="SM00456">
    <property type="entry name" value="WW"/>
    <property type="match status" value="1"/>
</dbReference>
<evidence type="ECO:0000313" key="10">
    <source>
        <dbReference type="Proteomes" id="UP000242180"/>
    </source>
</evidence>
<feature type="compositionally biased region" description="Basic and acidic residues" evidence="4">
    <location>
        <begin position="367"/>
        <end position="378"/>
    </location>
</feature>
<dbReference type="Gene3D" id="2.30.30.40">
    <property type="entry name" value="SH3 Domains"/>
    <property type="match status" value="1"/>
</dbReference>
<dbReference type="PROSITE" id="PS50020">
    <property type="entry name" value="WW_DOMAIN_2"/>
    <property type="match status" value="1"/>
</dbReference>
<dbReference type="AlphaFoldDB" id="A0A1X2H5Q9"/>
<dbReference type="InterPro" id="IPR050729">
    <property type="entry name" value="Rho-GAP"/>
</dbReference>
<gene>
    <name evidence="9" type="ORF">BCR43DRAFT_495342</name>
</gene>
<dbReference type="InParanoid" id="A0A1X2H5Q9"/>
<dbReference type="CDD" id="cd00174">
    <property type="entry name" value="SH3"/>
    <property type="match status" value="1"/>
</dbReference>
<dbReference type="InterPro" id="IPR000198">
    <property type="entry name" value="RhoGAP_dom"/>
</dbReference>
<dbReference type="PROSITE" id="PS50002">
    <property type="entry name" value="SH3"/>
    <property type="match status" value="1"/>
</dbReference>
<keyword evidence="1 3" id="KW-0728">SH3 domain</keyword>
<dbReference type="SUPFAM" id="SSF51045">
    <property type="entry name" value="WW domain"/>
    <property type="match status" value="1"/>
</dbReference>
<dbReference type="Proteomes" id="UP000242180">
    <property type="component" value="Unassembled WGS sequence"/>
</dbReference>
<sequence>MVQYLIAVWDYAAEGDFELSFKQGDRIKLLEKHNDDWWEGELNDEIGFFPVNRIRLEEEVPKAAVNGPSDTISTASAPPPETEPISIANSSDPPQPAVLTHKHKHSAPAAYDLTENITQSDKDNDNDNDNDKPPKLPPRKLKDDPPSTNDMPAGWQHAYDDEGTIYYFNEHTGESRWDKPTEDDIARSLDNMNITSPPMPHSESIDSEEMVEGLTTLNPADMQKLQLDQLHPSWIRQQGFVQMKMKAEKDDGGKLSSWKVYYAVLSKGFLLLYKDSYSKTKKYAKPLLPVGSFDLDACQIEPAGKQDTRRKHSFLITTAKKVTIYIQTSSEKELASWLDAIMRELVARKENSQEMKVNRKILKKTAPTKDGDDKDNGKPKKRGHWFNKPGKSYPLPERPIAGIHSQPVAGDDSIFGGYLHMEPDGSIPRVVRLCVEEVEARGLTSVGIYRLSGPASAIQKYRAAFNRNENISFADEPDINVATGLLKLYFRELRNPLLTHEYYDWFIDAARIPDYDERMFRIKSIIHVLPKANFVVLEYLARHLNNVMQHSEINKMEASNLALIFSVGLLRGPQEDLSSIMHTDLQSKVMEAIIQQVDWFFELDEDDEEHEGLTADVEQ</sequence>
<dbReference type="SUPFAM" id="SSF50729">
    <property type="entry name" value="PH domain-like"/>
    <property type="match status" value="1"/>
</dbReference>
<dbReference type="CDD" id="cd00201">
    <property type="entry name" value="WW"/>
    <property type="match status" value="1"/>
</dbReference>
<dbReference type="InterPro" id="IPR001452">
    <property type="entry name" value="SH3_domain"/>
</dbReference>
<dbReference type="SMART" id="SM00324">
    <property type="entry name" value="RhoGAP"/>
    <property type="match status" value="1"/>
</dbReference>
<dbReference type="Pfam" id="PF00620">
    <property type="entry name" value="RhoGAP"/>
    <property type="match status" value="1"/>
</dbReference>
<comment type="caution">
    <text evidence="9">The sequence shown here is derived from an EMBL/GenBank/DDBJ whole genome shotgun (WGS) entry which is preliminary data.</text>
</comment>
<feature type="region of interest" description="Disordered" evidence="4">
    <location>
        <begin position="62"/>
        <end position="105"/>
    </location>
</feature>
<evidence type="ECO:0000259" key="7">
    <source>
        <dbReference type="PROSITE" id="PS50020"/>
    </source>
</evidence>
<evidence type="ECO:0000259" key="8">
    <source>
        <dbReference type="PROSITE" id="PS50238"/>
    </source>
</evidence>
<protein>
    <recommendedName>
        <fullName evidence="11">Rho GTPase activation protein</fullName>
    </recommendedName>
</protein>
<dbReference type="InterPro" id="IPR036028">
    <property type="entry name" value="SH3-like_dom_sf"/>
</dbReference>
<organism evidence="9 10">
    <name type="scientific">Syncephalastrum racemosum</name>
    <name type="common">Filamentous fungus</name>
    <dbReference type="NCBI Taxonomy" id="13706"/>
    <lineage>
        <taxon>Eukaryota</taxon>
        <taxon>Fungi</taxon>
        <taxon>Fungi incertae sedis</taxon>
        <taxon>Mucoromycota</taxon>
        <taxon>Mucoromycotina</taxon>
        <taxon>Mucoromycetes</taxon>
        <taxon>Mucorales</taxon>
        <taxon>Syncephalastraceae</taxon>
        <taxon>Syncephalastrum</taxon>
    </lineage>
</organism>
<dbReference type="InterPro" id="IPR011993">
    <property type="entry name" value="PH-like_dom_sf"/>
</dbReference>
<dbReference type="OrthoDB" id="79452at2759"/>
<dbReference type="OMA" id="WLDAIMR"/>
<feature type="domain" description="SH3" evidence="5">
    <location>
        <begin position="1"/>
        <end position="59"/>
    </location>
</feature>
<evidence type="ECO:0000313" key="9">
    <source>
        <dbReference type="EMBL" id="ORY93794.1"/>
    </source>
</evidence>
<evidence type="ECO:0000256" key="2">
    <source>
        <dbReference type="ARBA" id="ARBA00022468"/>
    </source>
</evidence>
<evidence type="ECO:0000259" key="6">
    <source>
        <dbReference type="PROSITE" id="PS50003"/>
    </source>
</evidence>
<dbReference type="GO" id="GO:0005737">
    <property type="term" value="C:cytoplasm"/>
    <property type="evidence" value="ECO:0007669"/>
    <property type="project" value="TreeGrafter"/>
</dbReference>
<dbReference type="PROSITE" id="PS01159">
    <property type="entry name" value="WW_DOMAIN_1"/>
    <property type="match status" value="1"/>
</dbReference>
<proteinExistence type="predicted"/>
<name>A0A1X2H5Q9_SYNRA</name>
<feature type="compositionally biased region" description="Basic and acidic residues" evidence="4">
    <location>
        <begin position="120"/>
        <end position="145"/>
    </location>
</feature>
<dbReference type="InterPro" id="IPR001202">
    <property type="entry name" value="WW_dom"/>
</dbReference>
<dbReference type="Pfam" id="PF00018">
    <property type="entry name" value="SH3_1"/>
    <property type="match status" value="1"/>
</dbReference>
<keyword evidence="10" id="KW-1185">Reference proteome</keyword>
<dbReference type="Gene3D" id="2.30.29.30">
    <property type="entry name" value="Pleckstrin-homology domain (PH domain)/Phosphotyrosine-binding domain (PTB)"/>
    <property type="match status" value="1"/>
</dbReference>
<feature type="domain" description="Rho-GAP" evidence="8">
    <location>
        <begin position="419"/>
        <end position="601"/>
    </location>
</feature>
<dbReference type="GO" id="GO:0005096">
    <property type="term" value="F:GTPase activator activity"/>
    <property type="evidence" value="ECO:0007669"/>
    <property type="project" value="UniProtKB-KW"/>
</dbReference>
<dbReference type="CDD" id="cd00821">
    <property type="entry name" value="PH"/>
    <property type="match status" value="1"/>
</dbReference>
<dbReference type="SUPFAM" id="SSF48350">
    <property type="entry name" value="GTPase activation domain, GAP"/>
    <property type="match status" value="1"/>
</dbReference>
<dbReference type="InterPro" id="IPR008936">
    <property type="entry name" value="Rho_GTPase_activation_prot"/>
</dbReference>
<evidence type="ECO:0000259" key="5">
    <source>
        <dbReference type="PROSITE" id="PS50002"/>
    </source>
</evidence>
<feature type="region of interest" description="Disordered" evidence="4">
    <location>
        <begin position="118"/>
        <end position="155"/>
    </location>
</feature>
<feature type="region of interest" description="Disordered" evidence="4">
    <location>
        <begin position="357"/>
        <end position="394"/>
    </location>
</feature>
<dbReference type="PRINTS" id="PR00452">
    <property type="entry name" value="SH3DOMAIN"/>
</dbReference>
<feature type="domain" description="WW" evidence="7">
    <location>
        <begin position="149"/>
        <end position="182"/>
    </location>
</feature>
<dbReference type="PANTHER" id="PTHR23176:SF129">
    <property type="entry name" value="RHO GTPASE ACTIVATING PROTEIN AT 16F, ISOFORM E-RELATED"/>
    <property type="match status" value="1"/>
</dbReference>
<dbReference type="SUPFAM" id="SSF50044">
    <property type="entry name" value="SH3-domain"/>
    <property type="match status" value="1"/>
</dbReference>
<accession>A0A1X2H5Q9</accession>
<dbReference type="CDD" id="cd00159">
    <property type="entry name" value="RhoGAP"/>
    <property type="match status" value="1"/>
</dbReference>
<evidence type="ECO:0000256" key="1">
    <source>
        <dbReference type="ARBA" id="ARBA00022443"/>
    </source>
</evidence>
<dbReference type="Pfam" id="PF00169">
    <property type="entry name" value="PH"/>
    <property type="match status" value="1"/>
</dbReference>